<dbReference type="AlphaFoldDB" id="A0A7G2ENZ2"/>
<evidence type="ECO:0000256" key="6">
    <source>
        <dbReference type="SAM" id="Phobius"/>
    </source>
</evidence>
<reference evidence="7 8" key="1">
    <citation type="submission" date="2020-09" db="EMBL/GenBank/DDBJ databases">
        <authorList>
            <person name="Ashkenazy H."/>
        </authorList>
    </citation>
    <scope>NUCLEOTIDE SEQUENCE [LARGE SCALE GENOMIC DNA]</scope>
    <source>
        <strain evidence="8">cv. Cdm-0</strain>
    </source>
</reference>
<dbReference type="Pfam" id="PF00854">
    <property type="entry name" value="PTR2"/>
    <property type="match status" value="2"/>
</dbReference>
<gene>
    <name evidence="7" type="ORF">AT9943_LOCUS12817</name>
</gene>
<dbReference type="SUPFAM" id="SSF103473">
    <property type="entry name" value="MFS general substrate transporter"/>
    <property type="match status" value="1"/>
</dbReference>
<evidence type="ECO:0000256" key="1">
    <source>
        <dbReference type="ARBA" id="ARBA00004141"/>
    </source>
</evidence>
<feature type="transmembrane region" description="Helical" evidence="6">
    <location>
        <begin position="91"/>
        <end position="112"/>
    </location>
</feature>
<keyword evidence="3 6" id="KW-0812">Transmembrane</keyword>
<feature type="transmembrane region" description="Helical" evidence="6">
    <location>
        <begin position="251"/>
        <end position="274"/>
    </location>
</feature>
<feature type="transmembrane region" description="Helical" evidence="6">
    <location>
        <begin position="179"/>
        <end position="198"/>
    </location>
</feature>
<protein>
    <submittedName>
        <fullName evidence="7">(thale cress) hypothetical protein</fullName>
    </submittedName>
</protein>
<evidence type="ECO:0000313" key="8">
    <source>
        <dbReference type="Proteomes" id="UP000516314"/>
    </source>
</evidence>
<dbReference type="InterPro" id="IPR018456">
    <property type="entry name" value="PTR2_symporter_CS"/>
</dbReference>
<feature type="transmembrane region" description="Helical" evidence="6">
    <location>
        <begin position="29"/>
        <end position="53"/>
    </location>
</feature>
<comment type="similarity">
    <text evidence="2">Belongs to the major facilitator superfamily. Proton-dependent oligopeptide transporter (POT/PTR) (TC 2.A.17) family.</text>
</comment>
<feature type="transmembrane region" description="Helical" evidence="6">
    <location>
        <begin position="286"/>
        <end position="309"/>
    </location>
</feature>
<dbReference type="CDD" id="cd17416">
    <property type="entry name" value="MFS_NPF1_2"/>
    <property type="match status" value="1"/>
</dbReference>
<organism evidence="7 8">
    <name type="scientific">Arabidopsis thaliana</name>
    <name type="common">Mouse-ear cress</name>
    <dbReference type="NCBI Taxonomy" id="3702"/>
    <lineage>
        <taxon>Eukaryota</taxon>
        <taxon>Viridiplantae</taxon>
        <taxon>Streptophyta</taxon>
        <taxon>Embryophyta</taxon>
        <taxon>Tracheophyta</taxon>
        <taxon>Spermatophyta</taxon>
        <taxon>Magnoliopsida</taxon>
        <taxon>eudicotyledons</taxon>
        <taxon>Gunneridae</taxon>
        <taxon>Pentapetalae</taxon>
        <taxon>rosids</taxon>
        <taxon>malvids</taxon>
        <taxon>Brassicales</taxon>
        <taxon>Brassicaceae</taxon>
        <taxon>Camelineae</taxon>
        <taxon>Arabidopsis</taxon>
    </lineage>
</organism>
<evidence type="ECO:0000256" key="4">
    <source>
        <dbReference type="ARBA" id="ARBA00022989"/>
    </source>
</evidence>
<feature type="transmembrane region" description="Helical" evidence="6">
    <location>
        <begin position="359"/>
        <end position="381"/>
    </location>
</feature>
<feature type="transmembrane region" description="Helical" evidence="6">
    <location>
        <begin position="65"/>
        <end position="85"/>
    </location>
</feature>
<dbReference type="PANTHER" id="PTHR11654">
    <property type="entry name" value="OLIGOPEPTIDE TRANSPORTER-RELATED"/>
    <property type="match status" value="1"/>
</dbReference>
<dbReference type="PROSITE" id="PS01022">
    <property type="entry name" value="PTR2_1"/>
    <property type="match status" value="1"/>
</dbReference>
<evidence type="ECO:0000256" key="3">
    <source>
        <dbReference type="ARBA" id="ARBA00022692"/>
    </source>
</evidence>
<dbReference type="EMBL" id="LR881468">
    <property type="protein sequence ID" value="CAD5324949.1"/>
    <property type="molecule type" value="Genomic_DNA"/>
</dbReference>
<comment type="subcellular location">
    <subcellularLocation>
        <location evidence="1">Membrane</location>
        <topology evidence="1">Multi-pass membrane protein</topology>
    </subcellularLocation>
</comment>
<dbReference type="Proteomes" id="UP000516314">
    <property type="component" value="Chromosome 3"/>
</dbReference>
<accession>A0A7G2ENZ2</accession>
<feature type="transmembrane region" description="Helical" evidence="6">
    <location>
        <begin position="401"/>
        <end position="420"/>
    </location>
</feature>
<dbReference type="Gene3D" id="1.20.1250.20">
    <property type="entry name" value="MFS general substrate transporter like domains"/>
    <property type="match status" value="2"/>
</dbReference>
<evidence type="ECO:0000313" key="7">
    <source>
        <dbReference type="EMBL" id="CAD5324949.1"/>
    </source>
</evidence>
<dbReference type="GO" id="GO:0016020">
    <property type="term" value="C:membrane"/>
    <property type="evidence" value="ECO:0007669"/>
    <property type="project" value="UniProtKB-SubCell"/>
</dbReference>
<feature type="transmembrane region" description="Helical" evidence="6">
    <location>
        <begin position="440"/>
        <end position="461"/>
    </location>
</feature>
<dbReference type="GO" id="GO:0022857">
    <property type="term" value="F:transmembrane transporter activity"/>
    <property type="evidence" value="ECO:0007669"/>
    <property type="project" value="InterPro"/>
</dbReference>
<name>A0A7G2ENZ2_ARATH</name>
<evidence type="ECO:0000256" key="2">
    <source>
        <dbReference type="ARBA" id="ARBA00005982"/>
    </source>
</evidence>
<keyword evidence="4 6" id="KW-1133">Transmembrane helix</keyword>
<dbReference type="InterPro" id="IPR000109">
    <property type="entry name" value="POT_fam"/>
</dbReference>
<evidence type="ECO:0000256" key="5">
    <source>
        <dbReference type="ARBA" id="ARBA00023136"/>
    </source>
</evidence>
<keyword evidence="5 6" id="KW-0472">Membrane</keyword>
<sequence length="480" mass="52761">MASLVSGDKEAQISGDPGSKRGGWITFPFMLATLLGLSVTSFGWVMNLIVFLIEEFNIKSIAAAQISNVANGCLSMLPVVAAILADSFFGNIPVIAASSFISLFGIVLLTLIASLDYLRPRPCETGSILCTSPSKLQLGILYTALALVTTGAGGTRFTMASAGANQYEKPKEQGRFFNWYFLTLYAGAITGATAIVYIQDDASWKLGFLNRAALTTKDDLNKKEGSVNNIWRLCSVQEVEDFKAILRVFPLWLSIIFVSTPMVMQTSLIVLQALVTDRGLSPNFKVPAGSLQVIIIITACIVIIMNNWLVFPMYKKLTHKLLTPLQKVGIGQVLTILSMALSAVVEAKRLKKVENGHPMSVLWLFPPLVIVGIGEAFQFPANIELFYGEFPESLRNTATSLTSVVIGISFYLSTALIDLIQRTTTWLPNDINHGRVDNVYWLLVIGGILNFGYFLVCSWVYKYRNLKDNDHEQDPQDVTT</sequence>
<dbReference type="InterPro" id="IPR036259">
    <property type="entry name" value="MFS_trans_sf"/>
</dbReference>
<dbReference type="GO" id="GO:0006857">
    <property type="term" value="P:oligopeptide transport"/>
    <property type="evidence" value="ECO:0007669"/>
    <property type="project" value="InterPro"/>
</dbReference>
<proteinExistence type="inferred from homology"/>